<dbReference type="EMBL" id="VUJU01004884">
    <property type="protein sequence ID" value="KAF0752949.1"/>
    <property type="molecule type" value="Genomic_DNA"/>
</dbReference>
<feature type="compositionally biased region" description="Low complexity" evidence="3">
    <location>
        <begin position="368"/>
        <end position="382"/>
    </location>
</feature>
<dbReference type="Pfam" id="PF00071">
    <property type="entry name" value="Ras"/>
    <property type="match status" value="1"/>
</dbReference>
<dbReference type="InterPro" id="IPR051282">
    <property type="entry name" value="Arf-GAP_GTPase_ANK_PH"/>
</dbReference>
<reference evidence="5 6" key="1">
    <citation type="submission" date="2019-08" db="EMBL/GenBank/DDBJ databases">
        <title>Whole genome of Aphis craccivora.</title>
        <authorList>
            <person name="Voronova N.V."/>
            <person name="Shulinski R.S."/>
            <person name="Bandarenka Y.V."/>
            <person name="Zhorov D.G."/>
            <person name="Warner D."/>
        </authorList>
    </citation>
    <scope>NUCLEOTIDE SEQUENCE [LARGE SCALE GENOMIC DNA]</scope>
    <source>
        <strain evidence="5">180601</strain>
        <tissue evidence="5">Whole Body</tissue>
    </source>
</reference>
<feature type="region of interest" description="Disordered" evidence="3">
    <location>
        <begin position="250"/>
        <end position="283"/>
    </location>
</feature>
<organism evidence="5 6">
    <name type="scientific">Aphis craccivora</name>
    <name type="common">Cowpea aphid</name>
    <dbReference type="NCBI Taxonomy" id="307492"/>
    <lineage>
        <taxon>Eukaryota</taxon>
        <taxon>Metazoa</taxon>
        <taxon>Ecdysozoa</taxon>
        <taxon>Arthropoda</taxon>
        <taxon>Hexapoda</taxon>
        <taxon>Insecta</taxon>
        <taxon>Pterygota</taxon>
        <taxon>Neoptera</taxon>
        <taxon>Paraneoptera</taxon>
        <taxon>Hemiptera</taxon>
        <taxon>Sternorrhyncha</taxon>
        <taxon>Aphidomorpha</taxon>
        <taxon>Aphidoidea</taxon>
        <taxon>Aphididae</taxon>
        <taxon>Aphidini</taxon>
        <taxon>Aphis</taxon>
        <taxon>Aphis</taxon>
    </lineage>
</organism>
<dbReference type="FunFam" id="2.30.29.30:FF:000109">
    <property type="entry name" value="Arf-GAP with GTPase, ANK repeat and PH domain-containing protein 1"/>
    <property type="match status" value="1"/>
</dbReference>
<proteinExistence type="predicted"/>
<evidence type="ECO:0000256" key="3">
    <source>
        <dbReference type="SAM" id="MobiDB-lite"/>
    </source>
</evidence>
<evidence type="ECO:0000256" key="2">
    <source>
        <dbReference type="ARBA" id="ARBA00023043"/>
    </source>
</evidence>
<protein>
    <submittedName>
        <fullName evidence="5">Centaurin-gamma-1A isoform X3</fullName>
    </submittedName>
</protein>
<dbReference type="SUPFAM" id="SSF50729">
    <property type="entry name" value="PH domain-like"/>
    <property type="match status" value="1"/>
</dbReference>
<feature type="compositionally biased region" description="Low complexity" evidence="3">
    <location>
        <begin position="254"/>
        <end position="263"/>
    </location>
</feature>
<feature type="compositionally biased region" description="Low complexity" evidence="3">
    <location>
        <begin position="119"/>
        <end position="133"/>
    </location>
</feature>
<dbReference type="OrthoDB" id="6136903at2759"/>
<dbReference type="Proteomes" id="UP000478052">
    <property type="component" value="Unassembled WGS sequence"/>
</dbReference>
<dbReference type="GO" id="GO:0005096">
    <property type="term" value="F:GTPase activator activity"/>
    <property type="evidence" value="ECO:0007669"/>
    <property type="project" value="TreeGrafter"/>
</dbReference>
<feature type="compositionally biased region" description="Polar residues" evidence="3">
    <location>
        <begin position="134"/>
        <end position="143"/>
    </location>
</feature>
<keyword evidence="1" id="KW-0862">Zinc</keyword>
<dbReference type="InterPro" id="IPR027417">
    <property type="entry name" value="P-loop_NTPase"/>
</dbReference>
<keyword evidence="1" id="KW-0863">Zinc-finger</keyword>
<accession>A0A6G0YC88</accession>
<dbReference type="InterPro" id="IPR001849">
    <property type="entry name" value="PH_domain"/>
</dbReference>
<evidence type="ECO:0000259" key="4">
    <source>
        <dbReference type="PROSITE" id="PS50003"/>
    </source>
</evidence>
<dbReference type="PROSITE" id="PS51419">
    <property type="entry name" value="RAB"/>
    <property type="match status" value="1"/>
</dbReference>
<evidence type="ECO:0000313" key="5">
    <source>
        <dbReference type="EMBL" id="KAF0752949.1"/>
    </source>
</evidence>
<dbReference type="GO" id="GO:0003924">
    <property type="term" value="F:GTPase activity"/>
    <property type="evidence" value="ECO:0007669"/>
    <property type="project" value="InterPro"/>
</dbReference>
<dbReference type="GO" id="GO:0005525">
    <property type="term" value="F:GTP binding"/>
    <property type="evidence" value="ECO:0007669"/>
    <property type="project" value="InterPro"/>
</dbReference>
<dbReference type="InterPro" id="IPR011993">
    <property type="entry name" value="PH-like_dom_sf"/>
</dbReference>
<keyword evidence="1" id="KW-0479">Metal-binding</keyword>
<dbReference type="AlphaFoldDB" id="A0A6G0YC88"/>
<feature type="region of interest" description="Disordered" evidence="3">
    <location>
        <begin position="155"/>
        <end position="189"/>
    </location>
</feature>
<keyword evidence="6" id="KW-1185">Reference proteome</keyword>
<dbReference type="GO" id="GO:0008270">
    <property type="term" value="F:zinc ion binding"/>
    <property type="evidence" value="ECO:0007669"/>
    <property type="project" value="UniProtKB-KW"/>
</dbReference>
<dbReference type="SUPFAM" id="SSF52540">
    <property type="entry name" value="P-loop containing nucleoside triphosphate hydrolases"/>
    <property type="match status" value="1"/>
</dbReference>
<comment type="caution">
    <text evidence="5">The sequence shown here is derived from an EMBL/GenBank/DDBJ whole genome shotgun (WGS) entry which is preliminary data.</text>
</comment>
<feature type="compositionally biased region" description="Low complexity" evidence="3">
    <location>
        <begin position="180"/>
        <end position="189"/>
    </location>
</feature>
<feature type="compositionally biased region" description="Polar residues" evidence="3">
    <location>
        <begin position="155"/>
        <end position="169"/>
    </location>
</feature>
<evidence type="ECO:0000313" key="6">
    <source>
        <dbReference type="Proteomes" id="UP000478052"/>
    </source>
</evidence>
<dbReference type="InterPro" id="IPR001806">
    <property type="entry name" value="Small_GTPase"/>
</dbReference>
<dbReference type="PROSITE" id="PS51421">
    <property type="entry name" value="RAS"/>
    <property type="match status" value="1"/>
</dbReference>
<dbReference type="PROSITE" id="PS50003">
    <property type="entry name" value="PH_DOMAIN"/>
    <property type="match status" value="1"/>
</dbReference>
<feature type="region of interest" description="Disordered" evidence="3">
    <location>
        <begin position="358"/>
        <end position="386"/>
    </location>
</feature>
<dbReference type="PANTHER" id="PTHR45819">
    <property type="entry name" value="CENTAURIN-GAMMA-1A"/>
    <property type="match status" value="1"/>
</dbReference>
<feature type="region of interest" description="Disordered" evidence="3">
    <location>
        <begin position="117"/>
        <end position="143"/>
    </location>
</feature>
<evidence type="ECO:0000256" key="1">
    <source>
        <dbReference type="ARBA" id="ARBA00022771"/>
    </source>
</evidence>
<gene>
    <name evidence="5" type="ORF">FWK35_00030259</name>
</gene>
<name>A0A6G0YC88_APHCR</name>
<dbReference type="Gene3D" id="2.30.29.30">
    <property type="entry name" value="Pleckstrin-homology domain (PH domain)/Phosphotyrosine-binding domain (PTB)"/>
    <property type="match status" value="1"/>
</dbReference>
<keyword evidence="2" id="KW-0040">ANK repeat</keyword>
<dbReference type="PANTHER" id="PTHR45819:SF5">
    <property type="entry name" value="CENTAURIN-GAMMA-1A"/>
    <property type="match status" value="1"/>
</dbReference>
<sequence length="587" mass="64609">MRWNNINKTFTAWVDAVIFVFSLENEASFNAVYGYYTKMAHYRNSAEIPLILVGTQDAISETNPRVIDDTRARKLAADLKRCSYYETCATYGLNVDRVFQDACQKIIQQRLSASTNCLSDSRCSTPASSSTTTPVGGQQSGSYAGQHHQLYQHMQSPATGSRTFSQASSPSPPIHGAGGASPSHHGNSGVVSAFKESVLRSNLSLNRQPLELSIALDNNNVSTKTAFDGGGGGGSIGGSIGAAIGLSVPCKDLPTPSSTPTTTRKTRRRSNLFNPSKKDDKNRCLATGELGSGRAIPLKQGYLYKRSSKGLNKEWKKKYVTLCDDGRLTYHPSLHDYMEDVHGKEISLQYVTVKVPGQKPRGSKTIMSLSSSSTSANHHSSNGISEHMSNISISNFQSKDKRTADKVMLTAFELLKEPSYKNGVSANGDESTISMSNTSLSTNNGDLKAETPNVKKRHRRMKSSNIKNQECEVQFLDSGRSDECIDFTMKCVFFLSVYSITSQNNAPISNFGRGFPMDNFQKNRVKQKNDGKTGIFTQNQFSTKSIFLYGCNSKTNHCKNLKFSPTVYVTVLYTWLNFQNVLPFFDD</sequence>
<feature type="domain" description="PH" evidence="4">
    <location>
        <begin position="296"/>
        <end position="330"/>
    </location>
</feature>
<dbReference type="Gene3D" id="3.40.50.300">
    <property type="entry name" value="P-loop containing nucleotide triphosphate hydrolases"/>
    <property type="match status" value="1"/>
</dbReference>